<evidence type="ECO:0000256" key="7">
    <source>
        <dbReference type="ARBA" id="ARBA00023224"/>
    </source>
</evidence>
<sequence>MPLKLLKLVFKIGGLFAMSPARIEKNGLVFPSKAYSLLWIILLSAGISVTAVYRTTSYKTLSTIGLMLQASTDVILFILNISTILVTVTKKYEWNKFIDVLKILRNGSEDMNVFWFTPFLATNVVFVIIMIYETYLVIQIIGPDFFNLYAIEYFQLYAQFIVYSMIYSCLNMILDSIQNISKAINSLKPNRLNSFLLKQIKSDFRALSQCVEIFNNIFGWLILLLIGFTFFELLRSVQVMIMGTRNTTVATVIIRSMFIIWLMVGTFNSVFICDSVEQKVMNMQMVAYNTVANCAEGRETEEMKNLIYAIDHNFPHFTAAGFFKLNRKTILGFFHALLTFLIVAIQFENFKM</sequence>
<evidence type="ECO:0000256" key="6">
    <source>
        <dbReference type="ARBA" id="ARBA00023170"/>
    </source>
</evidence>
<accession>D6WQW7</accession>
<keyword evidence="7 8" id="KW-0807">Transducer</keyword>
<dbReference type="Pfam" id="PF08395">
    <property type="entry name" value="7tm_7"/>
    <property type="match status" value="1"/>
</dbReference>
<gene>
    <name evidence="9" type="primary">TcGr59</name>
    <name evidence="9" type="ORF">TcasGA2_TC030157</name>
</gene>
<keyword evidence="2 8" id="KW-1003">Cell membrane</keyword>
<organism evidence="9 10">
    <name type="scientific">Tribolium castaneum</name>
    <name type="common">Red flour beetle</name>
    <dbReference type="NCBI Taxonomy" id="7070"/>
    <lineage>
        <taxon>Eukaryota</taxon>
        <taxon>Metazoa</taxon>
        <taxon>Ecdysozoa</taxon>
        <taxon>Arthropoda</taxon>
        <taxon>Hexapoda</taxon>
        <taxon>Insecta</taxon>
        <taxon>Pterygota</taxon>
        <taxon>Neoptera</taxon>
        <taxon>Endopterygota</taxon>
        <taxon>Coleoptera</taxon>
        <taxon>Polyphaga</taxon>
        <taxon>Cucujiformia</taxon>
        <taxon>Tenebrionidae</taxon>
        <taxon>Tenebrionidae incertae sedis</taxon>
        <taxon>Tribolium</taxon>
    </lineage>
</organism>
<keyword evidence="3 8" id="KW-0812">Transmembrane</keyword>
<evidence type="ECO:0000256" key="1">
    <source>
        <dbReference type="ARBA" id="ARBA00004651"/>
    </source>
</evidence>
<feature type="transmembrane region" description="Helical" evidence="8">
    <location>
        <begin position="35"/>
        <end position="54"/>
    </location>
</feature>
<dbReference type="GO" id="GO:0007635">
    <property type="term" value="P:chemosensory behavior"/>
    <property type="evidence" value="ECO:0000318"/>
    <property type="project" value="GO_Central"/>
</dbReference>
<dbReference type="GO" id="GO:0050909">
    <property type="term" value="P:sensory perception of taste"/>
    <property type="evidence" value="ECO:0007669"/>
    <property type="project" value="InterPro"/>
</dbReference>
<dbReference type="GO" id="GO:0007165">
    <property type="term" value="P:signal transduction"/>
    <property type="evidence" value="ECO:0007669"/>
    <property type="project" value="UniProtKB-KW"/>
</dbReference>
<feature type="transmembrane region" description="Helical" evidence="8">
    <location>
        <begin position="113"/>
        <end position="141"/>
    </location>
</feature>
<evidence type="ECO:0000256" key="5">
    <source>
        <dbReference type="ARBA" id="ARBA00023136"/>
    </source>
</evidence>
<dbReference type="STRING" id="7070.D6WQW7"/>
<evidence type="ECO:0000256" key="2">
    <source>
        <dbReference type="ARBA" id="ARBA00022475"/>
    </source>
</evidence>
<proteinExistence type="inferred from homology"/>
<dbReference type="OrthoDB" id="5795306at2759"/>
<keyword evidence="6 8" id="KW-0675">Receptor</keyword>
<protein>
    <recommendedName>
        <fullName evidence="8">Gustatory receptor</fullName>
    </recommendedName>
</protein>
<comment type="function">
    <text evidence="8">Gustatory receptor which mediates acceptance or avoidance behavior, depending on its substrates.</text>
</comment>
<evidence type="ECO:0000313" key="10">
    <source>
        <dbReference type="Proteomes" id="UP000007266"/>
    </source>
</evidence>
<dbReference type="GO" id="GO:0008049">
    <property type="term" value="P:male courtship behavior"/>
    <property type="evidence" value="ECO:0000318"/>
    <property type="project" value="GO_Central"/>
</dbReference>
<dbReference type="PANTHER" id="PTHR21143">
    <property type="entry name" value="INVERTEBRATE GUSTATORY RECEPTOR"/>
    <property type="match status" value="1"/>
</dbReference>
<dbReference type="GO" id="GO:0030424">
    <property type="term" value="C:axon"/>
    <property type="evidence" value="ECO:0000318"/>
    <property type="project" value="GO_Central"/>
</dbReference>
<reference evidence="9 10" key="2">
    <citation type="journal article" date="2010" name="Nucleic Acids Res.">
        <title>BeetleBase in 2010: revisions to provide comprehensive genomic information for Tribolium castaneum.</title>
        <authorList>
            <person name="Kim H.S."/>
            <person name="Murphy T."/>
            <person name="Xia J."/>
            <person name="Caragea D."/>
            <person name="Park Y."/>
            <person name="Beeman R.W."/>
            <person name="Lorenzen M.D."/>
            <person name="Butcher S."/>
            <person name="Manak J.R."/>
            <person name="Brown S.J."/>
        </authorList>
    </citation>
    <scope>GENOME REANNOTATION</scope>
    <source>
        <strain evidence="9 10">Georgia GA2</strain>
    </source>
</reference>
<keyword evidence="10" id="KW-1185">Reference proteome</keyword>
<feature type="transmembrane region" description="Helical" evidence="8">
    <location>
        <begin position="330"/>
        <end position="347"/>
    </location>
</feature>
<dbReference type="AlphaFoldDB" id="D6WQW7"/>
<evidence type="ECO:0000313" key="9">
    <source>
        <dbReference type="EMBL" id="EFA07601.1"/>
    </source>
</evidence>
<dbReference type="EMBL" id="KQ971351">
    <property type="protein sequence ID" value="EFA07601.1"/>
    <property type="molecule type" value="Genomic_DNA"/>
</dbReference>
<dbReference type="HOGENOM" id="CLU_060014_0_0_1"/>
<dbReference type="KEGG" id="tca:100141703"/>
<dbReference type="InParanoid" id="D6WQW7"/>
<comment type="subcellular location">
    <subcellularLocation>
        <location evidence="1 8">Cell membrane</location>
        <topology evidence="1 8">Multi-pass membrane protein</topology>
    </subcellularLocation>
</comment>
<feature type="transmembrane region" description="Helical" evidence="8">
    <location>
        <begin position="213"/>
        <end position="233"/>
    </location>
</feature>
<dbReference type="GeneID" id="100141703"/>
<feature type="transmembrane region" description="Helical" evidence="8">
    <location>
        <begin position="253"/>
        <end position="273"/>
    </location>
</feature>
<evidence type="ECO:0000256" key="4">
    <source>
        <dbReference type="ARBA" id="ARBA00022989"/>
    </source>
</evidence>
<dbReference type="GO" id="GO:0030425">
    <property type="term" value="C:dendrite"/>
    <property type="evidence" value="ECO:0000318"/>
    <property type="project" value="GO_Central"/>
</dbReference>
<name>D6WQW7_TRICA</name>
<dbReference type="GO" id="GO:0043025">
    <property type="term" value="C:neuronal cell body"/>
    <property type="evidence" value="ECO:0000318"/>
    <property type="project" value="GO_Central"/>
</dbReference>
<feature type="transmembrane region" description="Helical" evidence="8">
    <location>
        <begin position="74"/>
        <end position="92"/>
    </location>
</feature>
<dbReference type="Proteomes" id="UP000007266">
    <property type="component" value="Linkage group 7"/>
</dbReference>
<reference evidence="9 10" key="1">
    <citation type="journal article" date="2008" name="Nature">
        <title>The genome of the model beetle and pest Tribolium castaneum.</title>
        <authorList>
            <consortium name="Tribolium Genome Sequencing Consortium"/>
            <person name="Richards S."/>
            <person name="Gibbs R.A."/>
            <person name="Weinstock G.M."/>
            <person name="Brown S.J."/>
            <person name="Denell R."/>
            <person name="Beeman R.W."/>
            <person name="Gibbs R."/>
            <person name="Beeman R.W."/>
            <person name="Brown S.J."/>
            <person name="Bucher G."/>
            <person name="Friedrich M."/>
            <person name="Grimmelikhuijzen C.J."/>
            <person name="Klingler M."/>
            <person name="Lorenzen M."/>
            <person name="Richards S."/>
            <person name="Roth S."/>
            <person name="Schroder R."/>
            <person name="Tautz D."/>
            <person name="Zdobnov E.M."/>
            <person name="Muzny D."/>
            <person name="Gibbs R.A."/>
            <person name="Weinstock G.M."/>
            <person name="Attaway T."/>
            <person name="Bell S."/>
            <person name="Buhay C.J."/>
            <person name="Chandrabose M.N."/>
            <person name="Chavez D."/>
            <person name="Clerk-Blankenburg K.P."/>
            <person name="Cree A."/>
            <person name="Dao M."/>
            <person name="Davis C."/>
            <person name="Chacko J."/>
            <person name="Dinh H."/>
            <person name="Dugan-Rocha S."/>
            <person name="Fowler G."/>
            <person name="Garner T.T."/>
            <person name="Garnes J."/>
            <person name="Gnirke A."/>
            <person name="Hawes A."/>
            <person name="Hernandez J."/>
            <person name="Hines S."/>
            <person name="Holder M."/>
            <person name="Hume J."/>
            <person name="Jhangiani S.N."/>
            <person name="Joshi V."/>
            <person name="Khan Z.M."/>
            <person name="Jackson L."/>
            <person name="Kovar C."/>
            <person name="Kowis A."/>
            <person name="Lee S."/>
            <person name="Lewis L.R."/>
            <person name="Margolis J."/>
            <person name="Morgan M."/>
            <person name="Nazareth L.V."/>
            <person name="Nguyen N."/>
            <person name="Okwuonu G."/>
            <person name="Parker D."/>
            <person name="Richards S."/>
            <person name="Ruiz S.J."/>
            <person name="Santibanez J."/>
            <person name="Savard J."/>
            <person name="Scherer S.E."/>
            <person name="Schneider B."/>
            <person name="Sodergren E."/>
            <person name="Tautz D."/>
            <person name="Vattahil S."/>
            <person name="Villasana D."/>
            <person name="White C.S."/>
            <person name="Wright R."/>
            <person name="Park Y."/>
            <person name="Beeman R.W."/>
            <person name="Lord J."/>
            <person name="Oppert B."/>
            <person name="Lorenzen M."/>
            <person name="Brown S."/>
            <person name="Wang L."/>
            <person name="Savard J."/>
            <person name="Tautz D."/>
            <person name="Richards S."/>
            <person name="Weinstock G."/>
            <person name="Gibbs R.A."/>
            <person name="Liu Y."/>
            <person name="Worley K."/>
            <person name="Weinstock G."/>
            <person name="Elsik C.G."/>
            <person name="Reese J.T."/>
            <person name="Elhaik E."/>
            <person name="Landan G."/>
            <person name="Graur D."/>
            <person name="Arensburger P."/>
            <person name="Atkinson P."/>
            <person name="Beeman R.W."/>
            <person name="Beidler J."/>
            <person name="Brown S.J."/>
            <person name="Demuth J.P."/>
            <person name="Drury D.W."/>
            <person name="Du Y.Z."/>
            <person name="Fujiwara H."/>
            <person name="Lorenzen M."/>
            <person name="Maselli V."/>
            <person name="Osanai M."/>
            <person name="Park Y."/>
            <person name="Robertson H.M."/>
            <person name="Tu Z."/>
            <person name="Wang J.J."/>
            <person name="Wang S."/>
            <person name="Richards S."/>
            <person name="Song H."/>
            <person name="Zhang L."/>
            <person name="Sodergren E."/>
            <person name="Werner D."/>
            <person name="Stanke M."/>
            <person name="Morgenstern B."/>
            <person name="Solovyev V."/>
            <person name="Kosarev P."/>
            <person name="Brown G."/>
            <person name="Chen H.C."/>
            <person name="Ermolaeva O."/>
            <person name="Hlavina W."/>
            <person name="Kapustin Y."/>
            <person name="Kiryutin B."/>
            <person name="Kitts P."/>
            <person name="Maglott D."/>
            <person name="Pruitt K."/>
            <person name="Sapojnikov V."/>
            <person name="Souvorov A."/>
            <person name="Mackey A.J."/>
            <person name="Waterhouse R.M."/>
            <person name="Wyder S."/>
            <person name="Zdobnov E.M."/>
            <person name="Zdobnov E.M."/>
            <person name="Wyder S."/>
            <person name="Kriventseva E.V."/>
            <person name="Kadowaki T."/>
            <person name="Bork P."/>
            <person name="Aranda M."/>
            <person name="Bao R."/>
            <person name="Beermann A."/>
            <person name="Berns N."/>
            <person name="Bolognesi R."/>
            <person name="Bonneton F."/>
            <person name="Bopp D."/>
            <person name="Brown S.J."/>
            <person name="Bucher G."/>
            <person name="Butts T."/>
            <person name="Chaumot A."/>
            <person name="Denell R.E."/>
            <person name="Ferrier D.E."/>
            <person name="Friedrich M."/>
            <person name="Gordon C.M."/>
            <person name="Jindra M."/>
            <person name="Klingler M."/>
            <person name="Lan Q."/>
            <person name="Lattorff H.M."/>
            <person name="Laudet V."/>
            <person name="von Levetsow C."/>
            <person name="Liu Z."/>
            <person name="Lutz R."/>
            <person name="Lynch J.A."/>
            <person name="da Fonseca R.N."/>
            <person name="Posnien N."/>
            <person name="Reuter R."/>
            <person name="Roth S."/>
            <person name="Savard J."/>
            <person name="Schinko J.B."/>
            <person name="Schmitt C."/>
            <person name="Schoppmeier M."/>
            <person name="Schroder R."/>
            <person name="Shippy T.D."/>
            <person name="Simonnet F."/>
            <person name="Marques-Souza H."/>
            <person name="Tautz D."/>
            <person name="Tomoyasu Y."/>
            <person name="Trauner J."/>
            <person name="Van der Zee M."/>
            <person name="Vervoort M."/>
            <person name="Wittkopp N."/>
            <person name="Wimmer E.A."/>
            <person name="Yang X."/>
            <person name="Jones A.K."/>
            <person name="Sattelle D.B."/>
            <person name="Ebert P.R."/>
            <person name="Nelson D."/>
            <person name="Scott J.G."/>
            <person name="Beeman R.W."/>
            <person name="Muthukrishnan S."/>
            <person name="Kramer K.J."/>
            <person name="Arakane Y."/>
            <person name="Beeman R.W."/>
            <person name="Zhu Q."/>
            <person name="Hogenkamp D."/>
            <person name="Dixit R."/>
            <person name="Oppert B."/>
            <person name="Jiang H."/>
            <person name="Zou Z."/>
            <person name="Marshall J."/>
            <person name="Elpidina E."/>
            <person name="Vinokurov K."/>
            <person name="Oppert C."/>
            <person name="Zou Z."/>
            <person name="Evans J."/>
            <person name="Lu Z."/>
            <person name="Zhao P."/>
            <person name="Sumathipala N."/>
            <person name="Altincicek B."/>
            <person name="Vilcinskas A."/>
            <person name="Williams M."/>
            <person name="Hultmark D."/>
            <person name="Hetru C."/>
            <person name="Jiang H."/>
            <person name="Grimmelikhuijzen C.J."/>
            <person name="Hauser F."/>
            <person name="Cazzamali G."/>
            <person name="Williamson M."/>
            <person name="Park Y."/>
            <person name="Li B."/>
            <person name="Tanaka Y."/>
            <person name="Predel R."/>
            <person name="Neupert S."/>
            <person name="Schachtner J."/>
            <person name="Verleyen P."/>
            <person name="Raible F."/>
            <person name="Bork P."/>
            <person name="Friedrich M."/>
            <person name="Walden K.K."/>
            <person name="Robertson H.M."/>
            <person name="Angeli S."/>
            <person name="Foret S."/>
            <person name="Bucher G."/>
            <person name="Schuetz S."/>
            <person name="Maleszka R."/>
            <person name="Wimmer E.A."/>
            <person name="Beeman R.W."/>
            <person name="Lorenzen M."/>
            <person name="Tomoyasu Y."/>
            <person name="Miller S.C."/>
            <person name="Grossmann D."/>
            <person name="Bucher G."/>
        </authorList>
    </citation>
    <scope>NUCLEOTIDE SEQUENCE [LARGE SCALE GENOMIC DNA]</scope>
    <source>
        <strain evidence="9 10">Georgia GA2</strain>
    </source>
</reference>
<keyword evidence="4 8" id="KW-1133">Transmembrane helix</keyword>
<dbReference type="PANTHER" id="PTHR21143:SF104">
    <property type="entry name" value="GUSTATORY RECEPTOR 8A-RELATED"/>
    <property type="match status" value="1"/>
</dbReference>
<dbReference type="PhylomeDB" id="D6WQW7"/>
<dbReference type="InterPro" id="IPR013604">
    <property type="entry name" value="7TM_chemorcpt"/>
</dbReference>
<feature type="transmembrane region" description="Helical" evidence="8">
    <location>
        <begin position="153"/>
        <end position="174"/>
    </location>
</feature>
<evidence type="ECO:0000256" key="8">
    <source>
        <dbReference type="RuleBase" id="RU363108"/>
    </source>
</evidence>
<dbReference type="GO" id="GO:0005886">
    <property type="term" value="C:plasma membrane"/>
    <property type="evidence" value="ECO:0007669"/>
    <property type="project" value="UniProtKB-SubCell"/>
</dbReference>
<dbReference type="FunCoup" id="D6WQW7">
    <property type="interactions" value="37"/>
</dbReference>
<comment type="similarity">
    <text evidence="8">Belongs to the insect chemoreceptor superfamily. Gustatory receptor (GR) family.</text>
</comment>
<evidence type="ECO:0000256" key="3">
    <source>
        <dbReference type="ARBA" id="ARBA00022692"/>
    </source>
</evidence>
<keyword evidence="5 8" id="KW-0472">Membrane</keyword>